<dbReference type="KEGG" id="cam:101513106"/>
<dbReference type="AlphaFoldDB" id="A0A1S2YUP7"/>
<dbReference type="Pfam" id="PF04720">
    <property type="entry name" value="PDDEXK_6"/>
    <property type="match status" value="1"/>
</dbReference>
<gene>
    <name evidence="3" type="primary">LOC101513106</name>
</gene>
<keyword evidence="2" id="KW-1185">Reference proteome</keyword>
<dbReference type="InterPro" id="IPR006502">
    <property type="entry name" value="PDDEXK-like"/>
</dbReference>
<dbReference type="Proteomes" id="UP000087171">
    <property type="component" value="Chromosome Ca7"/>
</dbReference>
<evidence type="ECO:0000256" key="1">
    <source>
        <dbReference type="SAM" id="MobiDB-lite"/>
    </source>
</evidence>
<dbReference type="eggNOG" id="ENOG502QTYV">
    <property type="taxonomic scope" value="Eukaryota"/>
</dbReference>
<name>A0A1S2YUP7_CICAR</name>
<accession>A0A1S2YUP7</accession>
<dbReference type="OrthoDB" id="548115at2759"/>
<feature type="compositionally biased region" description="Polar residues" evidence="1">
    <location>
        <begin position="31"/>
        <end position="47"/>
    </location>
</feature>
<sequence length="300" mass="33520">MSFARKKRITDPFDDEAKARLVGGGLRPLSGVSSGSEHSGDSECTSPSLSELVHGFLEDDDGNECYSSGNDFDSERVDSVSDSMDSVEDLLRLKLNSENDNVDSYKNLLRAHVSEAAEKFAFLKERNVSVYNRNLMSFLREKGHNAAICKTRWDFAGGLTAGSHEFIDVVRSESSTWQTRYFVELNFAGQFEVARPTSRYTEVLSYVPGIFVGTSEEMKRIVLAMCGAVKRCLRSGGLSVPPWRKNRYMQKKWFGPYRRTTNPVHGNPVPVNVSSYSGTKCRLLGFDDAVSETRRSVAFV</sequence>
<dbReference type="PANTHER" id="PTHR31579:SF84">
    <property type="entry name" value="F21O3.6 PROTEIN"/>
    <property type="match status" value="1"/>
</dbReference>
<feature type="region of interest" description="Disordered" evidence="1">
    <location>
        <begin position="24"/>
        <end position="47"/>
    </location>
</feature>
<reference evidence="3" key="2">
    <citation type="submission" date="2025-08" db="UniProtKB">
        <authorList>
            <consortium name="RefSeq"/>
        </authorList>
    </citation>
    <scope>IDENTIFICATION</scope>
    <source>
        <tissue evidence="3">Etiolated seedlings</tissue>
    </source>
</reference>
<dbReference type="GeneID" id="101513106"/>
<dbReference type="RefSeq" id="XP_004510230.1">
    <property type="nucleotide sequence ID" value="XM_004510173.3"/>
</dbReference>
<reference evidence="2" key="1">
    <citation type="journal article" date="2013" name="Nat. Biotechnol.">
        <title>Draft genome sequence of chickpea (Cicer arietinum) provides a resource for trait improvement.</title>
        <authorList>
            <person name="Varshney R.K."/>
            <person name="Song C."/>
            <person name="Saxena R.K."/>
            <person name="Azam S."/>
            <person name="Yu S."/>
            <person name="Sharpe A.G."/>
            <person name="Cannon S."/>
            <person name="Baek J."/>
            <person name="Rosen B.D."/>
            <person name="Tar'an B."/>
            <person name="Millan T."/>
            <person name="Zhang X."/>
            <person name="Ramsay L.D."/>
            <person name="Iwata A."/>
            <person name="Wang Y."/>
            <person name="Nelson W."/>
            <person name="Farmer A.D."/>
            <person name="Gaur P.M."/>
            <person name="Soderlund C."/>
            <person name="Penmetsa R.V."/>
            <person name="Xu C."/>
            <person name="Bharti A.K."/>
            <person name="He W."/>
            <person name="Winter P."/>
            <person name="Zhao S."/>
            <person name="Hane J.K."/>
            <person name="Carrasquilla-Garcia N."/>
            <person name="Condie J.A."/>
            <person name="Upadhyaya H.D."/>
            <person name="Luo M.C."/>
            <person name="Thudi M."/>
            <person name="Gowda C.L."/>
            <person name="Singh N.P."/>
            <person name="Lichtenzveig J."/>
            <person name="Gali K.K."/>
            <person name="Rubio J."/>
            <person name="Nadarajan N."/>
            <person name="Dolezel J."/>
            <person name="Bansal K.C."/>
            <person name="Xu X."/>
            <person name="Edwards D."/>
            <person name="Zhang G."/>
            <person name="Kahl G."/>
            <person name="Gil J."/>
            <person name="Singh K.B."/>
            <person name="Datta S.K."/>
            <person name="Jackson S.A."/>
            <person name="Wang J."/>
            <person name="Cook D.R."/>
        </authorList>
    </citation>
    <scope>NUCLEOTIDE SEQUENCE [LARGE SCALE GENOMIC DNA]</scope>
    <source>
        <strain evidence="2">cv. CDC Frontier</strain>
    </source>
</reference>
<organism evidence="2 3">
    <name type="scientific">Cicer arietinum</name>
    <name type="common">Chickpea</name>
    <name type="synonym">Garbanzo</name>
    <dbReference type="NCBI Taxonomy" id="3827"/>
    <lineage>
        <taxon>Eukaryota</taxon>
        <taxon>Viridiplantae</taxon>
        <taxon>Streptophyta</taxon>
        <taxon>Embryophyta</taxon>
        <taxon>Tracheophyta</taxon>
        <taxon>Spermatophyta</taxon>
        <taxon>Magnoliopsida</taxon>
        <taxon>eudicotyledons</taxon>
        <taxon>Gunneridae</taxon>
        <taxon>Pentapetalae</taxon>
        <taxon>rosids</taxon>
        <taxon>fabids</taxon>
        <taxon>Fabales</taxon>
        <taxon>Fabaceae</taxon>
        <taxon>Papilionoideae</taxon>
        <taxon>50 kb inversion clade</taxon>
        <taxon>NPAAA clade</taxon>
        <taxon>Hologalegina</taxon>
        <taxon>IRL clade</taxon>
        <taxon>Cicereae</taxon>
        <taxon>Cicer</taxon>
    </lineage>
</organism>
<proteinExistence type="predicted"/>
<dbReference type="PANTHER" id="PTHR31579">
    <property type="entry name" value="OS03G0796600 PROTEIN"/>
    <property type="match status" value="1"/>
</dbReference>
<evidence type="ECO:0000313" key="2">
    <source>
        <dbReference type="Proteomes" id="UP000087171"/>
    </source>
</evidence>
<dbReference type="STRING" id="3827.A0A1S2YUP7"/>
<protein>
    <submittedName>
        <fullName evidence="3">Uncharacterized protein LOC101513106</fullName>
    </submittedName>
</protein>
<evidence type="ECO:0000313" key="3">
    <source>
        <dbReference type="RefSeq" id="XP_004510230.1"/>
    </source>
</evidence>
<dbReference type="NCBIfam" id="TIGR01615">
    <property type="entry name" value="A_thal_3542"/>
    <property type="match status" value="1"/>
</dbReference>
<dbReference type="PaxDb" id="3827-XP_004510230.1"/>